<evidence type="ECO:0000259" key="15">
    <source>
        <dbReference type="PROSITE" id="PS50102"/>
    </source>
</evidence>
<keyword evidence="10" id="KW-0496">Mitochondrion</keyword>
<dbReference type="HOGENOM" id="CLU_012062_6_1_1"/>
<dbReference type="SUPFAM" id="SSF54928">
    <property type="entry name" value="RNA-binding domain, RBD"/>
    <property type="match status" value="1"/>
</dbReference>
<keyword evidence="12" id="KW-0508">mRNA splicing</keyword>
<dbReference type="CTD" id="20203157"/>
<dbReference type="InParanoid" id="T1F2V8"/>
<dbReference type="GO" id="GO:0003723">
    <property type="term" value="F:RNA binding"/>
    <property type="evidence" value="ECO:0000318"/>
    <property type="project" value="GO_Central"/>
</dbReference>
<dbReference type="eggNOG" id="ENOG502QPQ8">
    <property type="taxonomic scope" value="Eukaryota"/>
</dbReference>
<feature type="domain" description="RRM" evidence="15">
    <location>
        <begin position="108"/>
        <end position="184"/>
    </location>
</feature>
<dbReference type="CDD" id="cd12321">
    <property type="entry name" value="RRM1_TDP43"/>
    <property type="match status" value="1"/>
</dbReference>
<dbReference type="InterPro" id="IPR012677">
    <property type="entry name" value="Nucleotide-bd_a/b_plait_sf"/>
</dbReference>
<keyword evidence="8" id="KW-0805">Transcription regulation</keyword>
<evidence type="ECO:0000256" key="7">
    <source>
        <dbReference type="ARBA" id="ARBA00022884"/>
    </source>
</evidence>
<proteinExistence type="predicted"/>
<dbReference type="SMART" id="SM00360">
    <property type="entry name" value="RRM"/>
    <property type="match status" value="2"/>
</dbReference>
<dbReference type="PROSITE" id="PS50102">
    <property type="entry name" value="RRM"/>
    <property type="match status" value="2"/>
</dbReference>
<evidence type="ECO:0000313" key="17">
    <source>
        <dbReference type="EnsemblMetazoa" id="HelroP170286"/>
    </source>
</evidence>
<dbReference type="AlphaFoldDB" id="T1F2V8"/>
<keyword evidence="6" id="KW-0677">Repeat</keyword>
<evidence type="ECO:0000256" key="3">
    <source>
        <dbReference type="ARBA" id="ARBA00018889"/>
    </source>
</evidence>
<dbReference type="InterPro" id="IPR041105">
    <property type="entry name" value="TDP-43_N"/>
</dbReference>
<dbReference type="OrthoDB" id="2020831at2759"/>
<comment type="subcellular location">
    <subcellularLocation>
        <location evidence="2">Mitochondrion</location>
    </subcellularLocation>
    <subcellularLocation>
        <location evidence="1">Nucleus</location>
    </subcellularLocation>
</comment>
<dbReference type="CDD" id="cd12322">
    <property type="entry name" value="RRM2_TDP43"/>
    <property type="match status" value="1"/>
</dbReference>
<keyword evidence="5" id="KW-0507">mRNA processing</keyword>
<evidence type="ECO:0000313" key="18">
    <source>
        <dbReference type="Proteomes" id="UP000015101"/>
    </source>
</evidence>
<evidence type="ECO:0000256" key="2">
    <source>
        <dbReference type="ARBA" id="ARBA00004173"/>
    </source>
</evidence>
<evidence type="ECO:0000256" key="9">
    <source>
        <dbReference type="ARBA" id="ARBA00023125"/>
    </source>
</evidence>
<evidence type="ECO:0000256" key="11">
    <source>
        <dbReference type="ARBA" id="ARBA00023163"/>
    </source>
</evidence>
<feature type="domain" description="RRM" evidence="15">
    <location>
        <begin position="195"/>
        <end position="266"/>
    </location>
</feature>
<dbReference type="PANTHER" id="PTHR48033:SF9">
    <property type="entry name" value="TAR DNA-BINDING PROTEIN 43"/>
    <property type="match status" value="1"/>
</dbReference>
<dbReference type="Proteomes" id="UP000015101">
    <property type="component" value="Unassembled WGS sequence"/>
</dbReference>
<keyword evidence="18" id="KW-1185">Reference proteome</keyword>
<evidence type="ECO:0000256" key="12">
    <source>
        <dbReference type="ARBA" id="ARBA00023187"/>
    </source>
</evidence>
<protein>
    <recommendedName>
        <fullName evidence="3">TAR DNA-binding protein 43</fullName>
    </recommendedName>
</protein>
<evidence type="ECO:0000256" key="4">
    <source>
        <dbReference type="ARBA" id="ARBA00022491"/>
    </source>
</evidence>
<dbReference type="Pfam" id="PF00076">
    <property type="entry name" value="RRM_1"/>
    <property type="match status" value="2"/>
</dbReference>
<keyword evidence="4" id="KW-0678">Repressor</keyword>
<dbReference type="FunFam" id="3.30.70.330:FF:000107">
    <property type="entry name" value="TAR DNA-binding protein 43"/>
    <property type="match status" value="1"/>
</dbReference>
<evidence type="ECO:0000256" key="5">
    <source>
        <dbReference type="ARBA" id="ARBA00022664"/>
    </source>
</evidence>
<dbReference type="GO" id="GO:0006397">
    <property type="term" value="P:mRNA processing"/>
    <property type="evidence" value="ECO:0007669"/>
    <property type="project" value="UniProtKB-KW"/>
</dbReference>
<dbReference type="GO" id="GO:0005739">
    <property type="term" value="C:mitochondrion"/>
    <property type="evidence" value="ECO:0007669"/>
    <property type="project" value="UniProtKB-SubCell"/>
</dbReference>
<dbReference type="CDD" id="cd19609">
    <property type="entry name" value="NTD_TDP-43"/>
    <property type="match status" value="1"/>
</dbReference>
<dbReference type="GO" id="GO:0008380">
    <property type="term" value="P:RNA splicing"/>
    <property type="evidence" value="ECO:0007669"/>
    <property type="project" value="UniProtKB-KW"/>
</dbReference>
<gene>
    <name evidence="17" type="primary">20203157</name>
    <name evidence="16" type="ORF">HELRODRAFT_170286</name>
</gene>
<dbReference type="GO" id="GO:0005654">
    <property type="term" value="C:nucleoplasm"/>
    <property type="evidence" value="ECO:0000318"/>
    <property type="project" value="GO_Central"/>
</dbReference>
<evidence type="ECO:0000256" key="13">
    <source>
        <dbReference type="ARBA" id="ARBA00023242"/>
    </source>
</evidence>
<dbReference type="InterPro" id="IPR000504">
    <property type="entry name" value="RRM_dom"/>
</dbReference>
<evidence type="ECO:0000256" key="10">
    <source>
        <dbReference type="ARBA" id="ARBA00023128"/>
    </source>
</evidence>
<accession>T1F2V8</accession>
<evidence type="ECO:0000256" key="14">
    <source>
        <dbReference type="PROSITE-ProRule" id="PRU00176"/>
    </source>
</evidence>
<dbReference type="KEGG" id="hro:HELRODRAFT_170286"/>
<reference evidence="16 18" key="2">
    <citation type="journal article" date="2013" name="Nature">
        <title>Insights into bilaterian evolution from three spiralian genomes.</title>
        <authorList>
            <person name="Simakov O."/>
            <person name="Marletaz F."/>
            <person name="Cho S.J."/>
            <person name="Edsinger-Gonzales E."/>
            <person name="Havlak P."/>
            <person name="Hellsten U."/>
            <person name="Kuo D.H."/>
            <person name="Larsson T."/>
            <person name="Lv J."/>
            <person name="Arendt D."/>
            <person name="Savage R."/>
            <person name="Osoegawa K."/>
            <person name="de Jong P."/>
            <person name="Grimwood J."/>
            <person name="Chapman J.A."/>
            <person name="Shapiro H."/>
            <person name="Aerts A."/>
            <person name="Otillar R.P."/>
            <person name="Terry A.Y."/>
            <person name="Boore J.L."/>
            <person name="Grigoriev I.V."/>
            <person name="Lindberg D.R."/>
            <person name="Seaver E.C."/>
            <person name="Weisblat D.A."/>
            <person name="Putnam N.H."/>
            <person name="Rokhsar D.S."/>
        </authorList>
    </citation>
    <scope>NUCLEOTIDE SEQUENCE</scope>
</reference>
<evidence type="ECO:0000256" key="8">
    <source>
        <dbReference type="ARBA" id="ARBA00023015"/>
    </source>
</evidence>
<keyword evidence="11" id="KW-0804">Transcription</keyword>
<dbReference type="RefSeq" id="XP_009014351.1">
    <property type="nucleotide sequence ID" value="XM_009016103.1"/>
</dbReference>
<reference evidence="17" key="3">
    <citation type="submission" date="2015-06" db="UniProtKB">
        <authorList>
            <consortium name="EnsemblMetazoa"/>
        </authorList>
    </citation>
    <scope>IDENTIFICATION</scope>
</reference>
<dbReference type="EMBL" id="KB096183">
    <property type="protein sequence ID" value="ESO07740.1"/>
    <property type="molecule type" value="Genomic_DNA"/>
</dbReference>
<evidence type="ECO:0000313" key="16">
    <source>
        <dbReference type="EMBL" id="ESO07740.1"/>
    </source>
</evidence>
<dbReference type="GO" id="GO:0010468">
    <property type="term" value="P:regulation of gene expression"/>
    <property type="evidence" value="ECO:0000318"/>
    <property type="project" value="GO_Central"/>
</dbReference>
<dbReference type="FunCoup" id="T1F2V8">
    <property type="interactions" value="2127"/>
</dbReference>
<dbReference type="OMA" id="NNFNMHP"/>
<keyword evidence="13" id="KW-0539">Nucleus</keyword>
<keyword evidence="9" id="KW-0238">DNA-binding</keyword>
<dbReference type="GO" id="GO:0003690">
    <property type="term" value="F:double-stranded DNA binding"/>
    <property type="evidence" value="ECO:0007669"/>
    <property type="project" value="UniProtKB-ARBA"/>
</dbReference>
<keyword evidence="7 14" id="KW-0694">RNA-binding</keyword>
<name>T1F2V8_HELRO</name>
<dbReference type="PANTHER" id="PTHR48033">
    <property type="entry name" value="RNA-BINDING (RRM/RBD/RNP MOTIFS) FAMILY PROTEIN"/>
    <property type="match status" value="1"/>
</dbReference>
<dbReference type="STRING" id="6412.T1F2V8"/>
<dbReference type="FunFam" id="3.30.70.330:FF:000098">
    <property type="entry name" value="TAR DNA-binding protein 43"/>
    <property type="match status" value="1"/>
</dbReference>
<sequence>MNQYVCVAEDEMEELIEVPLEMNGNLLLSTLSAQFPGACGLKYRNPGTGAMRGVRLVDGDLYPPDGVWSSSRYIVVYPKENADYKRKSDESSEKPQAKTKKVDRLKCSDLIVLGLPWKSTEEDLTNYFTKYGELLMVQVKKDPKSGQSKGFGFIRFADYESQRQCLSQRHLIDGRWCDVKIPSSKMDDSDSPISRKLFVGRCTEDMSTDDIREFFSSYGEVVDVFIPKPFRAFAFVTFSDPDVAQNLCGEDFIIKGNSVRCSSAAPKGYGYDKKGSWVSKLGGGDHRNSGWSYSGSTDKSMQGANLVPHAAADLAAMQFGPAFNQAVIAATQAALAQSGWMSMGGASNGQGGYHQTRESNGMSYAASKNTNSYTTGSGGYAANSYSM</sequence>
<reference evidence="18" key="1">
    <citation type="submission" date="2012-12" db="EMBL/GenBank/DDBJ databases">
        <authorList>
            <person name="Hellsten U."/>
            <person name="Grimwood J."/>
            <person name="Chapman J.A."/>
            <person name="Shapiro H."/>
            <person name="Aerts A."/>
            <person name="Otillar R.P."/>
            <person name="Terry A.Y."/>
            <person name="Boore J.L."/>
            <person name="Simakov O."/>
            <person name="Marletaz F."/>
            <person name="Cho S.-J."/>
            <person name="Edsinger-Gonzales E."/>
            <person name="Havlak P."/>
            <person name="Kuo D.-H."/>
            <person name="Larsson T."/>
            <person name="Lv J."/>
            <person name="Arendt D."/>
            <person name="Savage R."/>
            <person name="Osoegawa K."/>
            <person name="de Jong P."/>
            <person name="Lindberg D.R."/>
            <person name="Seaver E.C."/>
            <person name="Weisblat D.A."/>
            <person name="Putnam N.H."/>
            <person name="Grigoriev I.V."/>
            <person name="Rokhsar D.S."/>
        </authorList>
    </citation>
    <scope>NUCLEOTIDE SEQUENCE</scope>
</reference>
<dbReference type="EMBL" id="AMQM01003513">
    <property type="status" value="NOT_ANNOTATED_CDS"/>
    <property type="molecule type" value="Genomic_DNA"/>
</dbReference>
<dbReference type="InterPro" id="IPR035979">
    <property type="entry name" value="RBD_domain_sf"/>
</dbReference>
<dbReference type="GeneID" id="20203157"/>
<evidence type="ECO:0000256" key="1">
    <source>
        <dbReference type="ARBA" id="ARBA00004123"/>
    </source>
</evidence>
<dbReference type="GO" id="GO:0000785">
    <property type="term" value="C:chromatin"/>
    <property type="evidence" value="ECO:0000318"/>
    <property type="project" value="GO_Central"/>
</dbReference>
<evidence type="ECO:0000256" key="6">
    <source>
        <dbReference type="ARBA" id="ARBA00022737"/>
    </source>
</evidence>
<organism evidence="17 18">
    <name type="scientific">Helobdella robusta</name>
    <name type="common">Californian leech</name>
    <dbReference type="NCBI Taxonomy" id="6412"/>
    <lineage>
        <taxon>Eukaryota</taxon>
        <taxon>Metazoa</taxon>
        <taxon>Spiralia</taxon>
        <taxon>Lophotrochozoa</taxon>
        <taxon>Annelida</taxon>
        <taxon>Clitellata</taxon>
        <taxon>Hirudinea</taxon>
        <taxon>Rhynchobdellida</taxon>
        <taxon>Glossiphoniidae</taxon>
        <taxon>Helobdella</taxon>
    </lineage>
</organism>
<dbReference type="Pfam" id="PF18694">
    <property type="entry name" value="TDP-43_N"/>
    <property type="match status" value="1"/>
</dbReference>
<dbReference type="Gene3D" id="3.30.70.330">
    <property type="match status" value="2"/>
</dbReference>
<dbReference type="EnsemblMetazoa" id="HelroT170286">
    <property type="protein sequence ID" value="HelroP170286"/>
    <property type="gene ID" value="HelroG170286"/>
</dbReference>